<sequence>MSIHRSRKYSQGYGTVLVALIGAAGVAGTIGYEARLQGQTGERNESLKGYLQARELASERVMMMLTALEKAAVTPITLQGVNAASADVAIAQNSPNSLEELSSQSGVNFSSLGQQLGAEVQATSGFKNASLELNTRMLGAQPRVLRDAHGIPVSLEYTLRVKGKGYYFCPAAGSKTGCATGEAAADLRWKVPLQVAALPVTPPSVTPTTPTTTTGTGTPVTTGSTGGGGGGGGSDPCAALAPQNSNPNTTSASSVAIATNTGTLTCTSGNVGAGGSITVGGNATNGQGTSNTQGSATHGSNNIHSTTTGNGSFAGNTTTNGNGTQTQSSGNAGNVHNVPGATTSTVPVVGSSSGKYYQATLSGSQSNRALHPWEQ</sequence>
<organism evidence="3 4">
    <name type="scientific">Limnobacter thiooxidans</name>
    <dbReference type="NCBI Taxonomy" id="131080"/>
    <lineage>
        <taxon>Bacteria</taxon>
        <taxon>Pseudomonadati</taxon>
        <taxon>Pseudomonadota</taxon>
        <taxon>Betaproteobacteria</taxon>
        <taxon>Burkholderiales</taxon>
        <taxon>Burkholderiaceae</taxon>
        <taxon>Limnobacter</taxon>
    </lineage>
</organism>
<feature type="region of interest" description="Disordered" evidence="1">
    <location>
        <begin position="284"/>
        <end position="346"/>
    </location>
</feature>
<evidence type="ECO:0000256" key="1">
    <source>
        <dbReference type="SAM" id="MobiDB-lite"/>
    </source>
</evidence>
<dbReference type="EMBL" id="AP028947">
    <property type="protein sequence ID" value="BET25036.1"/>
    <property type="molecule type" value="Genomic_DNA"/>
</dbReference>
<feature type="compositionally biased region" description="Low complexity" evidence="1">
    <location>
        <begin position="305"/>
        <end position="331"/>
    </location>
</feature>
<evidence type="ECO:0000313" key="4">
    <source>
        <dbReference type="Proteomes" id="UP001329151"/>
    </source>
</evidence>
<keyword evidence="2" id="KW-1133">Transmembrane helix</keyword>
<keyword evidence="2" id="KW-0472">Membrane</keyword>
<feature type="compositionally biased region" description="Gly residues" evidence="1">
    <location>
        <begin position="224"/>
        <end position="234"/>
    </location>
</feature>
<reference evidence="3 4" key="1">
    <citation type="submission" date="2023-10" db="EMBL/GenBank/DDBJ databases">
        <title>Complete Genome Sequence of Limnobacter thiooxidans CS-K2T, Isolated from freshwater lake sediments in Bavaria, Germany.</title>
        <authorList>
            <person name="Naruki M."/>
            <person name="Watanabe A."/>
            <person name="Warashina T."/>
            <person name="Morita T."/>
            <person name="Arakawa K."/>
        </authorList>
    </citation>
    <scope>NUCLEOTIDE SEQUENCE [LARGE SCALE GENOMIC DNA]</scope>
    <source>
        <strain evidence="3 4">CS-K2</strain>
    </source>
</reference>
<dbReference type="Proteomes" id="UP001329151">
    <property type="component" value="Chromosome"/>
</dbReference>
<feature type="transmembrane region" description="Helical" evidence="2">
    <location>
        <begin position="12"/>
        <end position="32"/>
    </location>
</feature>
<evidence type="ECO:0000256" key="2">
    <source>
        <dbReference type="SAM" id="Phobius"/>
    </source>
</evidence>
<keyword evidence="2" id="KW-0812">Transmembrane</keyword>
<keyword evidence="4" id="KW-1185">Reference proteome</keyword>
<protein>
    <submittedName>
        <fullName evidence="3">Uncharacterized protein</fullName>
    </submittedName>
</protein>
<dbReference type="AlphaFoldDB" id="A0AA86IZH0"/>
<name>A0AA86IZH0_9BURK</name>
<feature type="region of interest" description="Disordered" evidence="1">
    <location>
        <begin position="201"/>
        <end position="253"/>
    </location>
</feature>
<feature type="compositionally biased region" description="Polar residues" evidence="1">
    <location>
        <begin position="284"/>
        <end position="304"/>
    </location>
</feature>
<evidence type="ECO:0000313" key="3">
    <source>
        <dbReference type="EMBL" id="BET25036.1"/>
    </source>
</evidence>
<dbReference type="RefSeq" id="WP_130558447.1">
    <property type="nucleotide sequence ID" value="NZ_AP028947.1"/>
</dbReference>
<feature type="compositionally biased region" description="Low complexity" evidence="1">
    <location>
        <begin position="206"/>
        <end position="223"/>
    </location>
</feature>
<feature type="compositionally biased region" description="Polar residues" evidence="1">
    <location>
        <begin position="242"/>
        <end position="253"/>
    </location>
</feature>
<proteinExistence type="predicted"/>
<gene>
    <name evidence="3" type="ORF">RGQ30_05370</name>
</gene>
<dbReference type="KEGG" id="lto:RGQ30_05370"/>
<accession>A0AA86IZH0</accession>